<evidence type="ECO:0000256" key="9">
    <source>
        <dbReference type="ARBA" id="ARBA00022490"/>
    </source>
</evidence>
<evidence type="ECO:0000256" key="16">
    <source>
        <dbReference type="ARBA" id="ARBA00033235"/>
    </source>
</evidence>
<dbReference type="SUPFAM" id="SSF51621">
    <property type="entry name" value="Phosphoenolpyruvate/pyruvate domain"/>
    <property type="match status" value="1"/>
</dbReference>
<evidence type="ECO:0000256" key="1">
    <source>
        <dbReference type="ARBA" id="ARBA00000683"/>
    </source>
</evidence>
<keyword evidence="11 17" id="KW-0808">Transferase</keyword>
<dbReference type="GO" id="GO:0009401">
    <property type="term" value="P:phosphoenolpyruvate-dependent sugar phosphotransferase system"/>
    <property type="evidence" value="ECO:0007669"/>
    <property type="project" value="UniProtKB-KW"/>
</dbReference>
<evidence type="ECO:0000256" key="7">
    <source>
        <dbReference type="ARBA" id="ARBA00016544"/>
    </source>
</evidence>
<evidence type="ECO:0000256" key="5">
    <source>
        <dbReference type="ARBA" id="ARBA00007837"/>
    </source>
</evidence>
<dbReference type="InterPro" id="IPR024692">
    <property type="entry name" value="PTS_EI"/>
</dbReference>
<dbReference type="GO" id="GO:0005737">
    <property type="term" value="C:cytoplasm"/>
    <property type="evidence" value="ECO:0007669"/>
    <property type="project" value="UniProtKB-SubCell"/>
</dbReference>
<dbReference type="SUPFAM" id="SSF47831">
    <property type="entry name" value="Enzyme I of the PEP:sugar phosphotransferase system HPr-binding (sub)domain"/>
    <property type="match status" value="1"/>
</dbReference>
<evidence type="ECO:0000256" key="2">
    <source>
        <dbReference type="ARBA" id="ARBA00001946"/>
    </source>
</evidence>
<keyword evidence="15 17" id="KW-0460">Magnesium</keyword>
<keyword evidence="10 17" id="KW-0762">Sugar transport</keyword>
<comment type="similarity">
    <text evidence="5 17">Belongs to the PEP-utilizing enzyme family.</text>
</comment>
<evidence type="ECO:0000256" key="10">
    <source>
        <dbReference type="ARBA" id="ARBA00022597"/>
    </source>
</evidence>
<keyword evidence="12 17" id="KW-0598">Phosphotransferase system</keyword>
<dbReference type="Pfam" id="PF00391">
    <property type="entry name" value="PEP-utilizers"/>
    <property type="match status" value="1"/>
</dbReference>
<sequence>MISIKGRSVFGSIARGKLTFYHRDEFIINKIKVSDPELEYKKYVKAKNAALVELGELYDRARLSVGEGDAQIFVIHQMLITDEQYDSSIRTKILDEHFNADYAVASTSRSFAEMLAQMDSEYMQSRAADVKDVSNRLLRHILNCADKLPILKENAIICTGDLMPSETLLMDKTKIKGFCTRSGSVNSHTAILAKNLGIPAIVNVGAELSDEYEGKEAVLDGYSGTLYIEPDEHTLRQLEYKEAVEGRKKELLTRLKGRKNITRDGHEIKIYANILNYEELESAVKNDAGGIGLFRTEFMCFDRPAFPDEDFQFYTYRKALEAMEGKEVIIGTYDIGADKIPDCADMSAERNPSMGCRGIRFCLERESIFKTQLRALYRASVYGQLSILLPMVIDVSEILRVKELIVQVKAELIKEGRKFADNVKLGAMIETPAAVMTSDIIAKEVDFFNIGTNDLEQFTFALDRQNPCYDRVSPKNHRALLRMIKMVCDNAHANGIKAGICGEIAGDPTLTEIFLELDVDMLSVVPSRVLPLRKAVRSISLKDPKKAENDLKLFL</sequence>
<dbReference type="AlphaFoldDB" id="A0AAE3LKW9"/>
<dbReference type="GO" id="GO:0008965">
    <property type="term" value="F:phosphoenolpyruvate-protein phosphotransferase activity"/>
    <property type="evidence" value="ECO:0007669"/>
    <property type="project" value="UniProtKB-EC"/>
</dbReference>
<dbReference type="InterPro" id="IPR040442">
    <property type="entry name" value="Pyrv_kinase-like_dom_sf"/>
</dbReference>
<evidence type="ECO:0000256" key="13">
    <source>
        <dbReference type="ARBA" id="ARBA00022723"/>
    </source>
</evidence>
<comment type="caution">
    <text evidence="23">The sequence shown here is derived from an EMBL/GenBank/DDBJ whole genome shotgun (WGS) entry which is preliminary data.</text>
</comment>
<evidence type="ECO:0000256" key="18">
    <source>
        <dbReference type="PIRSR" id="PIRSR000732-1"/>
    </source>
</evidence>
<evidence type="ECO:0000256" key="4">
    <source>
        <dbReference type="ARBA" id="ARBA00004496"/>
    </source>
</evidence>
<protein>
    <recommendedName>
        <fullName evidence="7 17">Phosphoenolpyruvate-protein phosphotransferase</fullName>
        <ecNumber evidence="6 17">2.7.3.9</ecNumber>
    </recommendedName>
    <alternativeName>
        <fullName evidence="16 17">Phosphotransferase system, enzyme I</fullName>
    </alternativeName>
</protein>
<evidence type="ECO:0000256" key="12">
    <source>
        <dbReference type="ARBA" id="ARBA00022683"/>
    </source>
</evidence>
<dbReference type="SUPFAM" id="SSF52009">
    <property type="entry name" value="Phosphohistidine domain"/>
    <property type="match status" value="1"/>
</dbReference>
<feature type="domain" description="PEP-utilising enzyme C-terminal" evidence="21">
    <location>
        <begin position="253"/>
        <end position="539"/>
    </location>
</feature>
<evidence type="ECO:0000256" key="6">
    <source>
        <dbReference type="ARBA" id="ARBA00012232"/>
    </source>
</evidence>
<gene>
    <name evidence="23" type="primary">ptsP</name>
    <name evidence="23" type="ORF">OCV57_09710</name>
</gene>
<comment type="catalytic activity">
    <reaction evidence="1 17">
        <text>L-histidyl-[protein] + phosphoenolpyruvate = N(pros)-phospho-L-histidyl-[protein] + pyruvate</text>
        <dbReference type="Rhea" id="RHEA:23880"/>
        <dbReference type="Rhea" id="RHEA-COMP:9745"/>
        <dbReference type="Rhea" id="RHEA-COMP:9746"/>
        <dbReference type="ChEBI" id="CHEBI:15361"/>
        <dbReference type="ChEBI" id="CHEBI:29979"/>
        <dbReference type="ChEBI" id="CHEBI:58702"/>
        <dbReference type="ChEBI" id="CHEBI:64837"/>
        <dbReference type="EC" id="2.7.3.9"/>
    </reaction>
</comment>
<dbReference type="PANTHER" id="PTHR46244:SF3">
    <property type="entry name" value="PHOSPHOENOLPYRUVATE-PROTEIN PHOSPHOTRANSFERASE"/>
    <property type="match status" value="1"/>
</dbReference>
<dbReference type="GO" id="GO:0046872">
    <property type="term" value="F:metal ion binding"/>
    <property type="evidence" value="ECO:0007669"/>
    <property type="project" value="UniProtKB-KW"/>
</dbReference>
<evidence type="ECO:0000256" key="3">
    <source>
        <dbReference type="ARBA" id="ARBA00002728"/>
    </source>
</evidence>
<proteinExistence type="inferred from homology"/>
<dbReference type="PANTHER" id="PTHR46244">
    <property type="entry name" value="PHOSPHOENOLPYRUVATE-PROTEIN PHOSPHOTRANSFERASE"/>
    <property type="match status" value="1"/>
</dbReference>
<evidence type="ECO:0000256" key="8">
    <source>
        <dbReference type="ARBA" id="ARBA00022448"/>
    </source>
</evidence>
<keyword evidence="8 17" id="KW-0813">Transport</keyword>
<dbReference type="InterPro" id="IPR036618">
    <property type="entry name" value="PtsI_HPr-bd_sf"/>
</dbReference>
<evidence type="ECO:0000259" key="20">
    <source>
        <dbReference type="Pfam" id="PF00391"/>
    </source>
</evidence>
<dbReference type="GO" id="GO:0016301">
    <property type="term" value="F:kinase activity"/>
    <property type="evidence" value="ECO:0007669"/>
    <property type="project" value="UniProtKB-KW"/>
</dbReference>
<evidence type="ECO:0000256" key="19">
    <source>
        <dbReference type="PIRSR" id="PIRSR000732-3"/>
    </source>
</evidence>
<dbReference type="InterPro" id="IPR000121">
    <property type="entry name" value="PEP_util_C"/>
</dbReference>
<dbReference type="Gene3D" id="3.50.30.10">
    <property type="entry name" value="Phosphohistidine domain"/>
    <property type="match status" value="1"/>
</dbReference>
<dbReference type="InterPro" id="IPR036637">
    <property type="entry name" value="Phosphohistidine_dom_sf"/>
</dbReference>
<dbReference type="Pfam" id="PF05524">
    <property type="entry name" value="PEP-utilisers_N"/>
    <property type="match status" value="1"/>
</dbReference>
<keyword evidence="9 17" id="KW-0963">Cytoplasm</keyword>
<dbReference type="InterPro" id="IPR006318">
    <property type="entry name" value="PTS_EI-like"/>
</dbReference>
<dbReference type="NCBIfam" id="TIGR01417">
    <property type="entry name" value="PTS_I_fam"/>
    <property type="match status" value="1"/>
</dbReference>
<evidence type="ECO:0000256" key="11">
    <source>
        <dbReference type="ARBA" id="ARBA00022679"/>
    </source>
</evidence>
<keyword evidence="14 17" id="KW-0418">Kinase</keyword>
<organism evidence="23 24">
    <name type="scientific">Hominimerdicola aceti</name>
    <dbReference type="NCBI Taxonomy" id="2981726"/>
    <lineage>
        <taxon>Bacteria</taxon>
        <taxon>Bacillati</taxon>
        <taxon>Bacillota</taxon>
        <taxon>Clostridia</taxon>
        <taxon>Eubacteriales</taxon>
        <taxon>Oscillospiraceae</taxon>
        <taxon>Hominimerdicola</taxon>
    </lineage>
</organism>
<evidence type="ECO:0000256" key="14">
    <source>
        <dbReference type="ARBA" id="ARBA00022777"/>
    </source>
</evidence>
<dbReference type="PRINTS" id="PR01736">
    <property type="entry name" value="PHPHTRNFRASE"/>
</dbReference>
<evidence type="ECO:0000313" key="24">
    <source>
        <dbReference type="Proteomes" id="UP001208131"/>
    </source>
</evidence>
<reference evidence="23 24" key="1">
    <citation type="journal article" date="2021" name="ISME Commun">
        <title>Automated analysis of genomic sequences facilitates high-throughput and comprehensive description of bacteria.</title>
        <authorList>
            <person name="Hitch T.C.A."/>
        </authorList>
    </citation>
    <scope>NUCLEOTIDE SEQUENCE [LARGE SCALE GENOMIC DNA]</scope>
    <source>
        <strain evidence="23 24">Sanger_31</strain>
    </source>
</reference>
<dbReference type="RefSeq" id="WP_267301358.1">
    <property type="nucleotide sequence ID" value="NZ_JAOQJZ010000009.1"/>
</dbReference>
<dbReference type="Proteomes" id="UP001208131">
    <property type="component" value="Unassembled WGS sequence"/>
</dbReference>
<dbReference type="Pfam" id="PF02896">
    <property type="entry name" value="PEP-utilizers_C"/>
    <property type="match status" value="1"/>
</dbReference>
<dbReference type="InterPro" id="IPR008279">
    <property type="entry name" value="PEP-util_enz_mobile_dom"/>
</dbReference>
<feature type="binding site" evidence="19">
    <location>
        <position position="430"/>
    </location>
    <ligand>
        <name>Mg(2+)</name>
        <dbReference type="ChEBI" id="CHEBI:18420"/>
    </ligand>
</feature>
<comment type="cofactor">
    <cofactor evidence="2 17 19">
        <name>Mg(2+)</name>
        <dbReference type="ChEBI" id="CHEBI:18420"/>
    </cofactor>
</comment>
<dbReference type="Gene3D" id="1.10.274.10">
    <property type="entry name" value="PtsI, HPr-binding domain"/>
    <property type="match status" value="1"/>
</dbReference>
<dbReference type="InterPro" id="IPR015813">
    <property type="entry name" value="Pyrv/PenolPyrv_kinase-like_dom"/>
</dbReference>
<accession>A0AAE3LKW9</accession>
<keyword evidence="24" id="KW-1185">Reference proteome</keyword>
<evidence type="ECO:0000256" key="15">
    <source>
        <dbReference type="ARBA" id="ARBA00022842"/>
    </source>
</evidence>
<feature type="active site" description="Tele-phosphohistidine intermediate" evidence="18">
    <location>
        <position position="188"/>
    </location>
</feature>
<feature type="binding site" evidence="19">
    <location>
        <position position="454"/>
    </location>
    <ligand>
        <name>Mg(2+)</name>
        <dbReference type="ChEBI" id="CHEBI:18420"/>
    </ligand>
</feature>
<evidence type="ECO:0000259" key="22">
    <source>
        <dbReference type="Pfam" id="PF05524"/>
    </source>
</evidence>
<keyword evidence="13 17" id="KW-0479">Metal-binding</keyword>
<name>A0AAE3LKW9_9FIRM</name>
<feature type="domain" description="PEP-utilising enzyme mobile" evidence="20">
    <location>
        <begin position="152"/>
        <end position="224"/>
    </location>
</feature>
<comment type="subcellular location">
    <subcellularLocation>
        <location evidence="4 17">Cytoplasm</location>
    </subcellularLocation>
</comment>
<dbReference type="PIRSF" id="PIRSF000732">
    <property type="entry name" value="PTS_enzyme_I"/>
    <property type="match status" value="1"/>
</dbReference>
<comment type="function">
    <text evidence="3 17">General (non sugar-specific) component of the phosphoenolpyruvate-dependent sugar phosphotransferase system (sugar PTS). This major carbohydrate active-transport system catalyzes the phosphorylation of incoming sugar substrates concomitantly with their translocation across the cell membrane. Enzyme I transfers the phosphoryl group from phosphoenolpyruvate (PEP) to the phosphoryl carrier protein (HPr).</text>
</comment>
<dbReference type="EC" id="2.7.3.9" evidence="6 17"/>
<evidence type="ECO:0000256" key="17">
    <source>
        <dbReference type="PIRNR" id="PIRNR000732"/>
    </source>
</evidence>
<dbReference type="InterPro" id="IPR008731">
    <property type="entry name" value="PTS_EIN"/>
</dbReference>
<feature type="active site" description="Proton donor" evidence="18">
    <location>
        <position position="501"/>
    </location>
</feature>
<evidence type="ECO:0000259" key="21">
    <source>
        <dbReference type="Pfam" id="PF02896"/>
    </source>
</evidence>
<dbReference type="InterPro" id="IPR050499">
    <property type="entry name" value="PEP-utilizing_PTS_enzyme"/>
</dbReference>
<dbReference type="EMBL" id="JAOQJZ010000009">
    <property type="protein sequence ID" value="MCU6706197.1"/>
    <property type="molecule type" value="Genomic_DNA"/>
</dbReference>
<evidence type="ECO:0000313" key="23">
    <source>
        <dbReference type="EMBL" id="MCU6706197.1"/>
    </source>
</evidence>
<dbReference type="Gene3D" id="3.20.20.60">
    <property type="entry name" value="Phosphoenolpyruvate-binding domains"/>
    <property type="match status" value="1"/>
</dbReference>
<feature type="domain" description="Phosphotransferase system enzyme I N-terminal" evidence="22">
    <location>
        <begin position="5"/>
        <end position="126"/>
    </location>
</feature>